<dbReference type="PANTHER" id="PTHR46470:SF4">
    <property type="entry name" value="5-AMINO-6-(5-PHOSPHO-D-RIBITYLAMINO)URACIL PHOSPHATASE YIGB"/>
    <property type="match status" value="1"/>
</dbReference>
<organism evidence="4 5">
    <name type="scientific">Halosaccharopolyspora lacisalsi</name>
    <dbReference type="NCBI Taxonomy" id="1000566"/>
    <lineage>
        <taxon>Bacteria</taxon>
        <taxon>Bacillati</taxon>
        <taxon>Actinomycetota</taxon>
        <taxon>Actinomycetes</taxon>
        <taxon>Pseudonocardiales</taxon>
        <taxon>Pseudonocardiaceae</taxon>
        <taxon>Halosaccharopolyspora</taxon>
    </lineage>
</organism>
<dbReference type="PRINTS" id="PR00413">
    <property type="entry name" value="HADHALOGNASE"/>
</dbReference>
<dbReference type="SFLD" id="SFLDG01129">
    <property type="entry name" value="C1.5:_HAD__Beta-PGM__Phosphata"/>
    <property type="match status" value="1"/>
</dbReference>
<evidence type="ECO:0000256" key="2">
    <source>
        <dbReference type="ARBA" id="ARBA00022801"/>
    </source>
</evidence>
<dbReference type="Pfam" id="PF00702">
    <property type="entry name" value="Hydrolase"/>
    <property type="match status" value="1"/>
</dbReference>
<dbReference type="PANTHER" id="PTHR46470">
    <property type="entry name" value="N-ACYLNEURAMINATE-9-PHOSPHATASE"/>
    <property type="match status" value="1"/>
</dbReference>
<protein>
    <submittedName>
        <fullName evidence="4">Putative hydrolase of the HAD superfamily</fullName>
    </submittedName>
</protein>
<dbReference type="GO" id="GO:0044281">
    <property type="term" value="P:small molecule metabolic process"/>
    <property type="evidence" value="ECO:0007669"/>
    <property type="project" value="UniProtKB-ARBA"/>
</dbReference>
<keyword evidence="5" id="KW-1185">Reference proteome</keyword>
<dbReference type="EMBL" id="JACGWZ010000001">
    <property type="protein sequence ID" value="MBA8823189.1"/>
    <property type="molecule type" value="Genomic_DNA"/>
</dbReference>
<comment type="caution">
    <text evidence="4">The sequence shown here is derived from an EMBL/GenBank/DDBJ whole genome shotgun (WGS) entry which is preliminary data.</text>
</comment>
<dbReference type="SUPFAM" id="SSF56784">
    <property type="entry name" value="HAD-like"/>
    <property type="match status" value="1"/>
</dbReference>
<dbReference type="AlphaFoldDB" id="A0A839DR26"/>
<dbReference type="InterPro" id="IPR006439">
    <property type="entry name" value="HAD-SF_hydro_IA"/>
</dbReference>
<comment type="cofactor">
    <cofactor evidence="1">
        <name>Mg(2+)</name>
        <dbReference type="ChEBI" id="CHEBI:18420"/>
    </cofactor>
</comment>
<reference evidence="4 5" key="1">
    <citation type="submission" date="2020-07" db="EMBL/GenBank/DDBJ databases">
        <title>Sequencing the genomes of 1000 actinobacteria strains.</title>
        <authorList>
            <person name="Klenk H.-P."/>
        </authorList>
    </citation>
    <scope>NUCLEOTIDE SEQUENCE [LARGE SCALE GENOMIC DNA]</scope>
    <source>
        <strain evidence="4 5">DSM 45975</strain>
    </source>
</reference>
<evidence type="ECO:0000256" key="1">
    <source>
        <dbReference type="ARBA" id="ARBA00001946"/>
    </source>
</evidence>
<dbReference type="InterPro" id="IPR036412">
    <property type="entry name" value="HAD-like_sf"/>
</dbReference>
<dbReference type="Proteomes" id="UP000569329">
    <property type="component" value="Unassembled WGS sequence"/>
</dbReference>
<name>A0A839DR26_9PSEU</name>
<dbReference type="InterPro" id="IPR023214">
    <property type="entry name" value="HAD_sf"/>
</dbReference>
<dbReference type="Gene3D" id="3.40.50.1000">
    <property type="entry name" value="HAD superfamily/HAD-like"/>
    <property type="match status" value="1"/>
</dbReference>
<evidence type="ECO:0000313" key="4">
    <source>
        <dbReference type="EMBL" id="MBA8823189.1"/>
    </source>
</evidence>
<proteinExistence type="predicted"/>
<dbReference type="NCBIfam" id="TIGR01509">
    <property type="entry name" value="HAD-SF-IA-v3"/>
    <property type="match status" value="1"/>
</dbReference>
<accession>A0A839DR26</accession>
<dbReference type="Gene3D" id="1.20.120.710">
    <property type="entry name" value="Haloacid dehalogenase hydrolase-like domain"/>
    <property type="match status" value="1"/>
</dbReference>
<dbReference type="NCBIfam" id="TIGR01549">
    <property type="entry name" value="HAD-SF-IA-v1"/>
    <property type="match status" value="1"/>
</dbReference>
<keyword evidence="3" id="KW-0460">Magnesium</keyword>
<dbReference type="GO" id="GO:0016787">
    <property type="term" value="F:hydrolase activity"/>
    <property type="evidence" value="ECO:0007669"/>
    <property type="project" value="UniProtKB-KW"/>
</dbReference>
<keyword evidence="2 4" id="KW-0378">Hydrolase</keyword>
<evidence type="ECO:0000256" key="3">
    <source>
        <dbReference type="ARBA" id="ARBA00022842"/>
    </source>
</evidence>
<evidence type="ECO:0000313" key="5">
    <source>
        <dbReference type="Proteomes" id="UP000569329"/>
    </source>
</evidence>
<gene>
    <name evidence="4" type="ORF">FHX42_000518</name>
</gene>
<sequence>MAVCLDIDDTLLDNERASRGGLRALTGNDAAWPMWRRLTEHHYARFVAGRVDYDTMRWERTRAFFTAFGERLGDEEVLAREQMRMAAMQRCWSLFDDVLPCLENLRARGLRLAAVTNAAGEYQRRKIAAVGLGDVFDAIVISEEARVAKPDPRIFETACSALGLPAERVVHVGDRLDVDAGGAARAGLRGVWLNRAGDAGTVPEGVSVITSLSELPELMAWAPRPILDERGSLVR</sequence>
<dbReference type="SFLD" id="SFLDS00003">
    <property type="entry name" value="Haloacid_Dehalogenase"/>
    <property type="match status" value="1"/>
</dbReference>
<dbReference type="InterPro" id="IPR051400">
    <property type="entry name" value="HAD-like_hydrolase"/>
</dbReference>